<reference evidence="5 6" key="1">
    <citation type="submission" date="2023-11" db="EMBL/GenBank/DDBJ databases">
        <title>Halocaridina rubra genome assembly.</title>
        <authorList>
            <person name="Smith C."/>
        </authorList>
    </citation>
    <scope>NUCLEOTIDE SEQUENCE [LARGE SCALE GENOMIC DNA]</scope>
    <source>
        <strain evidence="5">EP-1</strain>
        <tissue evidence="5">Whole</tissue>
    </source>
</reference>
<comment type="caution">
    <text evidence="3">Lacks conserved residue(s) required for the propagation of feature annotation.</text>
</comment>
<dbReference type="InterPro" id="IPR000859">
    <property type="entry name" value="CUB_dom"/>
</dbReference>
<evidence type="ECO:0000256" key="1">
    <source>
        <dbReference type="ARBA" id="ARBA00022737"/>
    </source>
</evidence>
<keyword evidence="2" id="KW-1015">Disulfide bond</keyword>
<dbReference type="EMBL" id="JAXCGZ010016356">
    <property type="protein sequence ID" value="KAK7069468.1"/>
    <property type="molecule type" value="Genomic_DNA"/>
</dbReference>
<gene>
    <name evidence="5" type="ORF">SK128_003392</name>
</gene>
<dbReference type="SUPFAM" id="SSF49854">
    <property type="entry name" value="Spermadhesin, CUB domain"/>
    <property type="match status" value="1"/>
</dbReference>
<evidence type="ECO:0000259" key="4">
    <source>
        <dbReference type="PROSITE" id="PS01180"/>
    </source>
</evidence>
<organism evidence="5 6">
    <name type="scientific">Halocaridina rubra</name>
    <name type="common">Hawaiian red shrimp</name>
    <dbReference type="NCBI Taxonomy" id="373956"/>
    <lineage>
        <taxon>Eukaryota</taxon>
        <taxon>Metazoa</taxon>
        <taxon>Ecdysozoa</taxon>
        <taxon>Arthropoda</taxon>
        <taxon>Crustacea</taxon>
        <taxon>Multicrustacea</taxon>
        <taxon>Malacostraca</taxon>
        <taxon>Eumalacostraca</taxon>
        <taxon>Eucarida</taxon>
        <taxon>Decapoda</taxon>
        <taxon>Pleocyemata</taxon>
        <taxon>Caridea</taxon>
        <taxon>Atyoidea</taxon>
        <taxon>Atyidae</taxon>
        <taxon>Halocaridina</taxon>
    </lineage>
</organism>
<dbReference type="PROSITE" id="PS01180">
    <property type="entry name" value="CUB"/>
    <property type="match status" value="1"/>
</dbReference>
<dbReference type="Proteomes" id="UP001381693">
    <property type="component" value="Unassembled WGS sequence"/>
</dbReference>
<dbReference type="InterPro" id="IPR035914">
    <property type="entry name" value="Sperma_CUB_dom_sf"/>
</dbReference>
<evidence type="ECO:0000313" key="6">
    <source>
        <dbReference type="Proteomes" id="UP001381693"/>
    </source>
</evidence>
<protein>
    <recommendedName>
        <fullName evidence="4">CUB domain-containing protein</fullName>
    </recommendedName>
</protein>
<feature type="domain" description="CUB" evidence="4">
    <location>
        <begin position="102"/>
        <end position="229"/>
    </location>
</feature>
<evidence type="ECO:0000256" key="3">
    <source>
        <dbReference type="PROSITE-ProRule" id="PRU00059"/>
    </source>
</evidence>
<comment type="caution">
    <text evidence="5">The sequence shown here is derived from an EMBL/GenBank/DDBJ whole genome shotgun (WGS) entry which is preliminary data.</text>
</comment>
<dbReference type="AlphaFoldDB" id="A0AAN8WVW1"/>
<dbReference type="PANTHER" id="PTHR24251">
    <property type="entry name" value="OVOCHYMASE-RELATED"/>
    <property type="match status" value="1"/>
</dbReference>
<keyword evidence="1" id="KW-0677">Repeat</keyword>
<proteinExistence type="predicted"/>
<keyword evidence="6" id="KW-1185">Reference proteome</keyword>
<dbReference type="Gene3D" id="2.60.120.290">
    <property type="entry name" value="Spermadhesin, CUB domain"/>
    <property type="match status" value="1"/>
</dbReference>
<accession>A0AAN8WVW1</accession>
<feature type="non-terminal residue" evidence="5">
    <location>
        <position position="1"/>
    </location>
</feature>
<name>A0AAN8WVW1_HALRR</name>
<dbReference type="CDD" id="cd00041">
    <property type="entry name" value="CUB"/>
    <property type="match status" value="1"/>
</dbReference>
<dbReference type="Pfam" id="PF00431">
    <property type="entry name" value="CUB"/>
    <property type="match status" value="1"/>
</dbReference>
<evidence type="ECO:0000256" key="2">
    <source>
        <dbReference type="ARBA" id="ARBA00023157"/>
    </source>
</evidence>
<sequence length="234" mass="26060">PENIPDELLPAIHRDHGLDPTHELTQLKNNARVMCREVSGYTHLKRVYSVAAPRNMPSSNKRVKWTAECVGYEPLLSHCFTFNVSDKDSKCDNLLGIECGYCSGRVRLRLGENRVLTNPEYPHYSDDVICEWVVQAPEFSAIEVSFNDFELPPRNEKGHCHRGLLEIKEIHKDPEGGTVTKAVTSLCGSSLPDPISIPTNGAIIRFSSGLFIPRPIGEDAGFNLTVTAVGEYRN</sequence>
<evidence type="ECO:0000313" key="5">
    <source>
        <dbReference type="EMBL" id="KAK7069468.1"/>
    </source>
</evidence>
<dbReference type="SMART" id="SM00042">
    <property type="entry name" value="CUB"/>
    <property type="match status" value="1"/>
</dbReference>